<evidence type="ECO:0000256" key="6">
    <source>
        <dbReference type="ARBA" id="ARBA00022692"/>
    </source>
</evidence>
<evidence type="ECO:0000256" key="12">
    <source>
        <dbReference type="ARBA" id="ARBA00032932"/>
    </source>
</evidence>
<feature type="transmembrane region" description="Helical" evidence="14">
    <location>
        <begin position="42"/>
        <end position="60"/>
    </location>
</feature>
<gene>
    <name evidence="14" type="primary">uppP</name>
    <name evidence="15" type="ORF">A2Z67_00515</name>
</gene>
<proteinExistence type="inferred from homology"/>
<keyword evidence="8 14" id="KW-1133">Transmembrane helix</keyword>
<organism evidence="15 16">
    <name type="scientific">Candidatus Woesebacteria bacterium RBG_13_36_22</name>
    <dbReference type="NCBI Taxonomy" id="1802478"/>
    <lineage>
        <taxon>Bacteria</taxon>
        <taxon>Candidatus Woeseibacteriota</taxon>
    </lineage>
</organism>
<comment type="similarity">
    <text evidence="2 14">Belongs to the UppP family.</text>
</comment>
<evidence type="ECO:0000256" key="13">
    <source>
        <dbReference type="ARBA" id="ARBA00047594"/>
    </source>
</evidence>
<keyword evidence="5 14" id="KW-1003">Cell membrane</keyword>
<feature type="transmembrane region" description="Helical" evidence="14">
    <location>
        <begin position="72"/>
        <end position="89"/>
    </location>
</feature>
<keyword evidence="9 14" id="KW-0472">Membrane</keyword>
<dbReference type="PANTHER" id="PTHR30622:SF2">
    <property type="entry name" value="UNDECAPRENYL-DIPHOSPHATASE"/>
    <property type="match status" value="1"/>
</dbReference>
<dbReference type="AlphaFoldDB" id="A0A1F7X1Y1"/>
<feature type="transmembrane region" description="Helical" evidence="14">
    <location>
        <begin position="198"/>
        <end position="220"/>
    </location>
</feature>
<evidence type="ECO:0000256" key="14">
    <source>
        <dbReference type="HAMAP-Rule" id="MF_01006"/>
    </source>
</evidence>
<sequence length="245" mass="27092">MNIITSIFLGFLQGLTEFLPVSSSGHLVLVQSLIPGFSQTGVLFDVFLHFGTLFAVLVFFRKEILKLPLRYYLFLALATIPAALIGYFFKSQLESLFTSTKLVGFALLVTGLLNFLTDKTESREKELSFKNTFITGVAQAIAIIPGISRSGTTIFASVAQGIDKKTAAKFSFLLSIPAVLGANILEFTTHGLNEIGNYTYYLTGFVFSFISGLLAIYLVFKFLTQKKFKIFAYYCFILGILAILL</sequence>
<dbReference type="Pfam" id="PF02673">
    <property type="entry name" value="BacA"/>
    <property type="match status" value="1"/>
</dbReference>
<evidence type="ECO:0000256" key="8">
    <source>
        <dbReference type="ARBA" id="ARBA00022989"/>
    </source>
</evidence>
<dbReference type="GO" id="GO:0071555">
    <property type="term" value="P:cell wall organization"/>
    <property type="evidence" value="ECO:0007669"/>
    <property type="project" value="UniProtKB-KW"/>
</dbReference>
<dbReference type="HAMAP" id="MF_01006">
    <property type="entry name" value="Undec_diphosphatase"/>
    <property type="match status" value="1"/>
</dbReference>
<evidence type="ECO:0000256" key="10">
    <source>
        <dbReference type="ARBA" id="ARBA00023251"/>
    </source>
</evidence>
<feature type="transmembrane region" description="Helical" evidence="14">
    <location>
        <begin position="95"/>
        <end position="116"/>
    </location>
</feature>
<evidence type="ECO:0000256" key="3">
    <source>
        <dbReference type="ARBA" id="ARBA00012374"/>
    </source>
</evidence>
<dbReference type="GO" id="GO:0009252">
    <property type="term" value="P:peptidoglycan biosynthetic process"/>
    <property type="evidence" value="ECO:0007669"/>
    <property type="project" value="UniProtKB-KW"/>
</dbReference>
<keyword evidence="14" id="KW-0573">Peptidoglycan synthesis</keyword>
<comment type="catalytic activity">
    <reaction evidence="13 14">
        <text>di-trans,octa-cis-undecaprenyl diphosphate + H2O = di-trans,octa-cis-undecaprenyl phosphate + phosphate + H(+)</text>
        <dbReference type="Rhea" id="RHEA:28094"/>
        <dbReference type="ChEBI" id="CHEBI:15377"/>
        <dbReference type="ChEBI" id="CHEBI:15378"/>
        <dbReference type="ChEBI" id="CHEBI:43474"/>
        <dbReference type="ChEBI" id="CHEBI:58405"/>
        <dbReference type="ChEBI" id="CHEBI:60392"/>
        <dbReference type="EC" id="3.6.1.27"/>
    </reaction>
</comment>
<comment type="miscellaneous">
    <text evidence="14">Bacitracin is thought to be involved in the inhibition of peptidoglycan synthesis by sequestering undecaprenyl diphosphate, thereby reducing the pool of lipid carrier available.</text>
</comment>
<keyword evidence="10 14" id="KW-0046">Antibiotic resistance</keyword>
<evidence type="ECO:0000256" key="7">
    <source>
        <dbReference type="ARBA" id="ARBA00022801"/>
    </source>
</evidence>
<keyword evidence="14" id="KW-0133">Cell shape</keyword>
<dbReference type="GO" id="GO:0050380">
    <property type="term" value="F:undecaprenyl-diphosphatase activity"/>
    <property type="evidence" value="ECO:0007669"/>
    <property type="project" value="UniProtKB-UniRule"/>
</dbReference>
<name>A0A1F7X1Y1_9BACT</name>
<evidence type="ECO:0000256" key="9">
    <source>
        <dbReference type="ARBA" id="ARBA00023136"/>
    </source>
</evidence>
<dbReference type="EMBL" id="MGFQ01000037">
    <property type="protein sequence ID" value="OGM08729.1"/>
    <property type="molecule type" value="Genomic_DNA"/>
</dbReference>
<feature type="transmembrane region" description="Helical" evidence="14">
    <location>
        <begin position="227"/>
        <end position="244"/>
    </location>
</feature>
<accession>A0A1F7X1Y1</accession>
<comment type="subcellular location">
    <subcellularLocation>
        <location evidence="1 14">Cell membrane</location>
        <topology evidence="1 14">Multi-pass membrane protein</topology>
    </subcellularLocation>
</comment>
<comment type="caution">
    <text evidence="15">The sequence shown here is derived from an EMBL/GenBank/DDBJ whole genome shotgun (WGS) entry which is preliminary data.</text>
</comment>
<evidence type="ECO:0000256" key="4">
    <source>
        <dbReference type="ARBA" id="ARBA00021581"/>
    </source>
</evidence>
<protein>
    <recommendedName>
        <fullName evidence="4 14">Undecaprenyl-diphosphatase</fullName>
        <ecNumber evidence="3 14">3.6.1.27</ecNumber>
    </recommendedName>
    <alternativeName>
        <fullName evidence="12 14">Bacitracin resistance protein</fullName>
    </alternativeName>
    <alternativeName>
        <fullName evidence="11 14">Undecaprenyl pyrophosphate phosphatase</fullName>
    </alternativeName>
</protein>
<evidence type="ECO:0000256" key="11">
    <source>
        <dbReference type="ARBA" id="ARBA00032707"/>
    </source>
</evidence>
<dbReference type="PANTHER" id="PTHR30622">
    <property type="entry name" value="UNDECAPRENYL-DIPHOSPHATASE"/>
    <property type="match status" value="1"/>
</dbReference>
<feature type="transmembrane region" description="Helical" evidence="14">
    <location>
        <begin position="170"/>
        <end position="192"/>
    </location>
</feature>
<dbReference type="EC" id="3.6.1.27" evidence="3 14"/>
<evidence type="ECO:0000313" key="16">
    <source>
        <dbReference type="Proteomes" id="UP000176939"/>
    </source>
</evidence>
<dbReference type="GO" id="GO:0008360">
    <property type="term" value="P:regulation of cell shape"/>
    <property type="evidence" value="ECO:0007669"/>
    <property type="project" value="UniProtKB-KW"/>
</dbReference>
<evidence type="ECO:0000256" key="2">
    <source>
        <dbReference type="ARBA" id="ARBA00010621"/>
    </source>
</evidence>
<dbReference type="GO" id="GO:0005886">
    <property type="term" value="C:plasma membrane"/>
    <property type="evidence" value="ECO:0007669"/>
    <property type="project" value="UniProtKB-SubCell"/>
</dbReference>
<reference evidence="15 16" key="1">
    <citation type="journal article" date="2016" name="Nat. Commun.">
        <title>Thousands of microbial genomes shed light on interconnected biogeochemical processes in an aquifer system.</title>
        <authorList>
            <person name="Anantharaman K."/>
            <person name="Brown C.T."/>
            <person name="Hug L.A."/>
            <person name="Sharon I."/>
            <person name="Castelle C.J."/>
            <person name="Probst A.J."/>
            <person name="Thomas B.C."/>
            <person name="Singh A."/>
            <person name="Wilkins M.J."/>
            <person name="Karaoz U."/>
            <person name="Brodie E.L."/>
            <person name="Williams K.H."/>
            <person name="Hubbard S.S."/>
            <person name="Banfield J.F."/>
        </authorList>
    </citation>
    <scope>NUCLEOTIDE SEQUENCE [LARGE SCALE GENOMIC DNA]</scope>
</reference>
<dbReference type="InterPro" id="IPR003824">
    <property type="entry name" value="UppP"/>
</dbReference>
<keyword evidence="6 14" id="KW-0812">Transmembrane</keyword>
<keyword evidence="7 14" id="KW-0378">Hydrolase</keyword>
<keyword evidence="14" id="KW-0961">Cell wall biogenesis/degradation</keyword>
<evidence type="ECO:0000256" key="1">
    <source>
        <dbReference type="ARBA" id="ARBA00004651"/>
    </source>
</evidence>
<evidence type="ECO:0000313" key="15">
    <source>
        <dbReference type="EMBL" id="OGM08729.1"/>
    </source>
</evidence>
<dbReference type="Proteomes" id="UP000176939">
    <property type="component" value="Unassembled WGS sequence"/>
</dbReference>
<comment type="function">
    <text evidence="14">Catalyzes the dephosphorylation of undecaprenyl diphosphate (UPP). Confers resistance to bacitracin.</text>
</comment>
<evidence type="ECO:0000256" key="5">
    <source>
        <dbReference type="ARBA" id="ARBA00022475"/>
    </source>
</evidence>
<dbReference type="GO" id="GO:0046677">
    <property type="term" value="P:response to antibiotic"/>
    <property type="evidence" value="ECO:0007669"/>
    <property type="project" value="UniProtKB-UniRule"/>
</dbReference>